<organism evidence="1 2">
    <name type="scientific">Hymenobacter guriensis</name>
    <dbReference type="NCBI Taxonomy" id="2793065"/>
    <lineage>
        <taxon>Bacteria</taxon>
        <taxon>Pseudomonadati</taxon>
        <taxon>Bacteroidota</taxon>
        <taxon>Cytophagia</taxon>
        <taxon>Cytophagales</taxon>
        <taxon>Hymenobacteraceae</taxon>
        <taxon>Hymenobacter</taxon>
    </lineage>
</organism>
<proteinExistence type="predicted"/>
<name>A0ABS0L7P3_9BACT</name>
<comment type="caution">
    <text evidence="1">The sequence shown here is derived from an EMBL/GenBank/DDBJ whole genome shotgun (WGS) entry which is preliminary data.</text>
</comment>
<keyword evidence="2" id="KW-1185">Reference proteome</keyword>
<sequence>MLDQLEALATRIERLPAAVREELGRLVRDGGALLLDINRGYLEAGKLPDGQVIQPGGYSPAYAKFKAKYGKFKNTAYVDLKLTGEFLDSLELQDTAELQYLIVATDEKYAFLQKYGELLGINEADLDDFVRSILQPELDAFIGRYLD</sequence>
<dbReference type="Proteomes" id="UP000601099">
    <property type="component" value="Unassembled WGS sequence"/>
</dbReference>
<reference evidence="1 2" key="1">
    <citation type="submission" date="2020-11" db="EMBL/GenBank/DDBJ databases">
        <title>Hymenobacter sp.</title>
        <authorList>
            <person name="Kim M.K."/>
        </authorList>
    </citation>
    <scope>NUCLEOTIDE SEQUENCE [LARGE SCALE GENOMIC DNA]</scope>
    <source>
        <strain evidence="1 2">BT594</strain>
    </source>
</reference>
<evidence type="ECO:0000313" key="1">
    <source>
        <dbReference type="EMBL" id="MBG8556163.1"/>
    </source>
</evidence>
<gene>
    <name evidence="1" type="ORF">I5L79_21640</name>
</gene>
<accession>A0ABS0L7P3</accession>
<dbReference type="RefSeq" id="WP_196957181.1">
    <property type="nucleotide sequence ID" value="NZ_JADWYK010000021.1"/>
</dbReference>
<protein>
    <submittedName>
        <fullName evidence="1">Uncharacterized protein</fullName>
    </submittedName>
</protein>
<evidence type="ECO:0000313" key="2">
    <source>
        <dbReference type="Proteomes" id="UP000601099"/>
    </source>
</evidence>
<dbReference type="EMBL" id="JADWYK010000021">
    <property type="protein sequence ID" value="MBG8556163.1"/>
    <property type="molecule type" value="Genomic_DNA"/>
</dbReference>